<dbReference type="OrthoDB" id="9785707at2"/>
<accession>A0A2V4BF85</accession>
<dbReference type="EMBL" id="MASW01000002">
    <property type="protein sequence ID" value="PXY28259.1"/>
    <property type="molecule type" value="Genomic_DNA"/>
</dbReference>
<dbReference type="InterPro" id="IPR003488">
    <property type="entry name" value="DprA"/>
</dbReference>
<keyword evidence="4" id="KW-1185">Reference proteome</keyword>
<gene>
    <name evidence="3" type="ORF">BAY60_18245</name>
</gene>
<dbReference type="Gene3D" id="3.40.50.450">
    <property type="match status" value="1"/>
</dbReference>
<evidence type="ECO:0000256" key="1">
    <source>
        <dbReference type="ARBA" id="ARBA00006525"/>
    </source>
</evidence>
<evidence type="ECO:0000313" key="4">
    <source>
        <dbReference type="Proteomes" id="UP000249915"/>
    </source>
</evidence>
<dbReference type="PANTHER" id="PTHR43022:SF1">
    <property type="entry name" value="PROTEIN SMF"/>
    <property type="match status" value="1"/>
</dbReference>
<dbReference type="RefSeq" id="WP_112282270.1">
    <property type="nucleotide sequence ID" value="NZ_MASW01000002.1"/>
</dbReference>
<evidence type="ECO:0000259" key="2">
    <source>
        <dbReference type="Pfam" id="PF02481"/>
    </source>
</evidence>
<name>A0A2V4BF85_9PSEU</name>
<dbReference type="Proteomes" id="UP000249915">
    <property type="component" value="Unassembled WGS sequence"/>
</dbReference>
<comment type="similarity">
    <text evidence="1">Belongs to the DprA/Smf family.</text>
</comment>
<proteinExistence type="inferred from homology"/>
<organism evidence="3 4">
    <name type="scientific">Prauserella muralis</name>
    <dbReference type="NCBI Taxonomy" id="588067"/>
    <lineage>
        <taxon>Bacteria</taxon>
        <taxon>Bacillati</taxon>
        <taxon>Actinomycetota</taxon>
        <taxon>Actinomycetes</taxon>
        <taxon>Pseudonocardiales</taxon>
        <taxon>Pseudonocardiaceae</taxon>
        <taxon>Prauserella</taxon>
    </lineage>
</organism>
<sequence length="294" mass="31496">MDRVTEQAALLALLWDRRSGWSAAADAVEACGSAYDVLTNGEPGTQGELFGREPAEALEAARLAIAEWAAEGIRLVTLLDEDYPGQLLTIHQRPPFLLYRGTLDQRDVGGVAVVGTRQPSAEGACRAAEIARGLARRGVPVISGLAAGIDTAAHRGALEVGGRTVAVIGTGLHRTYPPENADLQAELGRSHLVLSQFWPNSAPSKTSFPMRNAVMSGYAAATVVIEAAWRSGARMQARLALQHGRPVFLLDSLLQHDWAREYAKQPGTRIVSGPEDVLEQLADVLAPPQELVWT</sequence>
<dbReference type="PANTHER" id="PTHR43022">
    <property type="entry name" value="PROTEIN SMF"/>
    <property type="match status" value="1"/>
</dbReference>
<dbReference type="SUPFAM" id="SSF102405">
    <property type="entry name" value="MCP/YpsA-like"/>
    <property type="match status" value="1"/>
</dbReference>
<dbReference type="Pfam" id="PF02481">
    <property type="entry name" value="DNA_processg_A"/>
    <property type="match status" value="1"/>
</dbReference>
<evidence type="ECO:0000313" key="3">
    <source>
        <dbReference type="EMBL" id="PXY28259.1"/>
    </source>
</evidence>
<dbReference type="InterPro" id="IPR057666">
    <property type="entry name" value="DrpA_SLOG"/>
</dbReference>
<dbReference type="AlphaFoldDB" id="A0A2V4BF85"/>
<reference evidence="3 4" key="1">
    <citation type="submission" date="2016-07" db="EMBL/GenBank/DDBJ databases">
        <title>Draft genome sequence of Prauserella muralis DSM 45305, isolated from a mould-covered wall in an indoor environment.</title>
        <authorList>
            <person name="Ruckert C."/>
            <person name="Albersmeier A."/>
            <person name="Jiang C.-L."/>
            <person name="Jiang Y."/>
            <person name="Kalinowski J."/>
            <person name="Schneider O."/>
            <person name="Winkler A."/>
            <person name="Zotchev S.B."/>
        </authorList>
    </citation>
    <scope>NUCLEOTIDE SEQUENCE [LARGE SCALE GENOMIC DNA]</scope>
    <source>
        <strain evidence="3 4">DSM 45305</strain>
    </source>
</reference>
<dbReference type="GO" id="GO:0009294">
    <property type="term" value="P:DNA-mediated transformation"/>
    <property type="evidence" value="ECO:0007669"/>
    <property type="project" value="InterPro"/>
</dbReference>
<protein>
    <submittedName>
        <fullName evidence="3">DNA processing protein DprA</fullName>
    </submittedName>
</protein>
<feature type="domain" description="Smf/DprA SLOG" evidence="2">
    <location>
        <begin position="75"/>
        <end position="280"/>
    </location>
</feature>
<comment type="caution">
    <text evidence="3">The sequence shown here is derived from an EMBL/GenBank/DDBJ whole genome shotgun (WGS) entry which is preliminary data.</text>
</comment>